<name>A0A0L0VBN8_9BASI</name>
<evidence type="ECO:0000259" key="2">
    <source>
        <dbReference type="PROSITE" id="PS50108"/>
    </source>
</evidence>
<dbReference type="Proteomes" id="UP000054564">
    <property type="component" value="Unassembled WGS sequence"/>
</dbReference>
<sequence length="283" mass="31206">MLSFALPSVGKASQLSSAPESHHPTGPSSPLAAEMTGSKLDKLKQLWERLPKFIAPVAGGNATGTTNGDSPTSIKFLSPKSRSKKQNRRRTIATGMIGIPQDFIHSKHIGIHDAREVAYQPHSIGTYGLFDAADLGSSLYRVNDSEGESQSEEEKTLLTVKRRRSLQERRSFGSSPLPALQPVPPPPRPTKVKRKSVPIHAINHVPESIQRQPEFTQSPQRFSCLSIEESLRELISCAQPEPMVDEQGRPLHVVGGEYMSQTVKARWDEKMEEIAQTLKTDTT</sequence>
<accession>A0A0L0VBN8</accession>
<feature type="domain" description="CRIB" evidence="2">
    <location>
        <begin position="97"/>
        <end position="110"/>
    </location>
</feature>
<evidence type="ECO:0000256" key="1">
    <source>
        <dbReference type="SAM" id="MobiDB-lite"/>
    </source>
</evidence>
<feature type="region of interest" description="Disordered" evidence="1">
    <location>
        <begin position="57"/>
        <end position="89"/>
    </location>
</feature>
<organism evidence="3 4">
    <name type="scientific">Puccinia striiformis f. sp. tritici PST-78</name>
    <dbReference type="NCBI Taxonomy" id="1165861"/>
    <lineage>
        <taxon>Eukaryota</taxon>
        <taxon>Fungi</taxon>
        <taxon>Dikarya</taxon>
        <taxon>Basidiomycota</taxon>
        <taxon>Pucciniomycotina</taxon>
        <taxon>Pucciniomycetes</taxon>
        <taxon>Pucciniales</taxon>
        <taxon>Pucciniaceae</taxon>
        <taxon>Puccinia</taxon>
    </lineage>
</organism>
<comment type="caution">
    <text evidence="3">The sequence shown here is derived from an EMBL/GenBank/DDBJ whole genome shotgun (WGS) entry which is preliminary data.</text>
</comment>
<proteinExistence type="predicted"/>
<feature type="compositionally biased region" description="Pro residues" evidence="1">
    <location>
        <begin position="179"/>
        <end position="189"/>
    </location>
</feature>
<dbReference type="PROSITE" id="PS50108">
    <property type="entry name" value="CRIB"/>
    <property type="match status" value="1"/>
</dbReference>
<reference evidence="4" key="1">
    <citation type="submission" date="2014-03" db="EMBL/GenBank/DDBJ databases">
        <title>The Genome Sequence of Puccinia striiformis f. sp. tritici PST-78.</title>
        <authorList>
            <consortium name="The Broad Institute Genome Sequencing Platform"/>
            <person name="Cuomo C."/>
            <person name="Hulbert S."/>
            <person name="Chen X."/>
            <person name="Walker B."/>
            <person name="Young S.K."/>
            <person name="Zeng Q."/>
            <person name="Gargeya S."/>
            <person name="Fitzgerald M."/>
            <person name="Haas B."/>
            <person name="Abouelleil A."/>
            <person name="Alvarado L."/>
            <person name="Arachchi H.M."/>
            <person name="Berlin A.M."/>
            <person name="Chapman S.B."/>
            <person name="Goldberg J."/>
            <person name="Griggs A."/>
            <person name="Gujja S."/>
            <person name="Hansen M."/>
            <person name="Howarth C."/>
            <person name="Imamovic A."/>
            <person name="Larimer J."/>
            <person name="McCowan C."/>
            <person name="Montmayeur A."/>
            <person name="Murphy C."/>
            <person name="Neiman D."/>
            <person name="Pearson M."/>
            <person name="Priest M."/>
            <person name="Roberts A."/>
            <person name="Saif S."/>
            <person name="Shea T."/>
            <person name="Sisk P."/>
            <person name="Sykes S."/>
            <person name="Wortman J."/>
            <person name="Nusbaum C."/>
            <person name="Birren B."/>
        </authorList>
    </citation>
    <scope>NUCLEOTIDE SEQUENCE [LARGE SCALE GENOMIC DNA]</scope>
    <source>
        <strain evidence="4">race PST-78</strain>
    </source>
</reference>
<dbReference type="OrthoDB" id="2499505at2759"/>
<gene>
    <name evidence="3" type="ORF">PSTG_10088</name>
</gene>
<dbReference type="EMBL" id="AJIL01000079">
    <property type="protein sequence ID" value="KNE96683.1"/>
    <property type="molecule type" value="Genomic_DNA"/>
</dbReference>
<feature type="region of interest" description="Disordered" evidence="1">
    <location>
        <begin position="1"/>
        <end position="35"/>
    </location>
</feature>
<feature type="region of interest" description="Disordered" evidence="1">
    <location>
        <begin position="143"/>
        <end position="193"/>
    </location>
</feature>
<evidence type="ECO:0000313" key="3">
    <source>
        <dbReference type="EMBL" id="KNE96683.1"/>
    </source>
</evidence>
<protein>
    <recommendedName>
        <fullName evidence="2">CRIB domain-containing protein</fullName>
    </recommendedName>
</protein>
<dbReference type="AlphaFoldDB" id="A0A0L0VBN8"/>
<keyword evidence="4" id="KW-1185">Reference proteome</keyword>
<dbReference type="InterPro" id="IPR000095">
    <property type="entry name" value="CRIB_dom"/>
</dbReference>
<feature type="compositionally biased region" description="Low complexity" evidence="1">
    <location>
        <begin position="58"/>
        <end position="68"/>
    </location>
</feature>
<evidence type="ECO:0000313" key="4">
    <source>
        <dbReference type="Proteomes" id="UP000054564"/>
    </source>
</evidence>